<dbReference type="Proteomes" id="UP001447188">
    <property type="component" value="Unassembled WGS sequence"/>
</dbReference>
<comment type="catalytic activity">
    <reaction evidence="8">
        <text>(2R)-3-phosphoglycerate + NAD(+) = 3-phosphooxypyruvate + NADH + H(+)</text>
        <dbReference type="Rhea" id="RHEA:12641"/>
        <dbReference type="ChEBI" id="CHEBI:15378"/>
        <dbReference type="ChEBI" id="CHEBI:18110"/>
        <dbReference type="ChEBI" id="CHEBI:57540"/>
        <dbReference type="ChEBI" id="CHEBI:57945"/>
        <dbReference type="ChEBI" id="CHEBI:58272"/>
        <dbReference type="EC" id="1.1.1.95"/>
    </reaction>
</comment>
<dbReference type="EMBL" id="JBBBZM010000174">
    <property type="protein sequence ID" value="KAL0632341.1"/>
    <property type="molecule type" value="Genomic_DNA"/>
</dbReference>
<evidence type="ECO:0000256" key="1">
    <source>
        <dbReference type="ARBA" id="ARBA00005216"/>
    </source>
</evidence>
<dbReference type="InterPro" id="IPR036291">
    <property type="entry name" value="NAD(P)-bd_dom_sf"/>
</dbReference>
<dbReference type="Pfam" id="PF02826">
    <property type="entry name" value="2-Hacid_dh_C"/>
    <property type="match status" value="1"/>
</dbReference>
<dbReference type="PANTHER" id="PTHR42789">
    <property type="entry name" value="D-ISOMER SPECIFIC 2-HYDROXYACID DEHYDROGENASE FAMILY PROTEIN (AFU_ORTHOLOGUE AFUA_6G10090)"/>
    <property type="match status" value="1"/>
</dbReference>
<evidence type="ECO:0000256" key="8">
    <source>
        <dbReference type="ARBA" id="ARBA00048731"/>
    </source>
</evidence>
<dbReference type="InterPro" id="IPR006140">
    <property type="entry name" value="D-isomer_DH_NAD-bd"/>
</dbReference>
<comment type="caution">
    <text evidence="12">The sequence shown here is derived from an EMBL/GenBank/DDBJ whole genome shotgun (WGS) entry which is preliminary data.</text>
</comment>
<evidence type="ECO:0000259" key="11">
    <source>
        <dbReference type="PROSITE" id="PS51671"/>
    </source>
</evidence>
<dbReference type="PROSITE" id="PS00065">
    <property type="entry name" value="D_2_HYDROXYACID_DH_1"/>
    <property type="match status" value="1"/>
</dbReference>
<keyword evidence="5 9" id="KW-0560">Oxidoreductase</keyword>
<dbReference type="Pfam" id="PF00389">
    <property type="entry name" value="2-Hacid_dh"/>
    <property type="match status" value="1"/>
</dbReference>
<dbReference type="InterPro" id="IPR029752">
    <property type="entry name" value="D-isomer_DH_CS1"/>
</dbReference>
<evidence type="ECO:0000256" key="3">
    <source>
        <dbReference type="ARBA" id="ARBA00013143"/>
    </source>
</evidence>
<dbReference type="SUPFAM" id="SSF51735">
    <property type="entry name" value="NAD(P)-binding Rossmann-fold domains"/>
    <property type="match status" value="1"/>
</dbReference>
<name>A0ABR3G943_9PEZI</name>
<dbReference type="NCBIfam" id="NF008759">
    <property type="entry name" value="PRK11790.1"/>
    <property type="match status" value="1"/>
</dbReference>
<evidence type="ECO:0000256" key="6">
    <source>
        <dbReference type="ARBA" id="ARBA00023027"/>
    </source>
</evidence>
<dbReference type="SUPFAM" id="SSF55021">
    <property type="entry name" value="ACT-like"/>
    <property type="match status" value="1"/>
</dbReference>
<evidence type="ECO:0000256" key="5">
    <source>
        <dbReference type="ARBA" id="ARBA00023002"/>
    </source>
</evidence>
<dbReference type="CDD" id="cd12176">
    <property type="entry name" value="PGDH_3"/>
    <property type="match status" value="1"/>
</dbReference>
<proteinExistence type="inferred from homology"/>
<feature type="compositionally biased region" description="Polar residues" evidence="10">
    <location>
        <begin position="29"/>
        <end position="39"/>
    </location>
</feature>
<dbReference type="InterPro" id="IPR002912">
    <property type="entry name" value="ACT_dom"/>
</dbReference>
<evidence type="ECO:0000256" key="7">
    <source>
        <dbReference type="ARBA" id="ARBA00023299"/>
    </source>
</evidence>
<dbReference type="InterPro" id="IPR029753">
    <property type="entry name" value="D-isomer_DH_CS"/>
</dbReference>
<evidence type="ECO:0000256" key="2">
    <source>
        <dbReference type="ARBA" id="ARBA00005854"/>
    </source>
</evidence>
<accession>A0ABR3G943</accession>
<evidence type="ECO:0000256" key="9">
    <source>
        <dbReference type="RuleBase" id="RU003719"/>
    </source>
</evidence>
<dbReference type="PROSITE" id="PS00670">
    <property type="entry name" value="D_2_HYDROXYACID_DH_2"/>
    <property type="match status" value="1"/>
</dbReference>
<dbReference type="EC" id="1.1.1.95" evidence="3"/>
<comment type="similarity">
    <text evidence="2 9">Belongs to the D-isomer specific 2-hydroxyacid dehydrogenase family.</text>
</comment>
<dbReference type="Gene3D" id="3.30.70.260">
    <property type="match status" value="1"/>
</dbReference>
<evidence type="ECO:0000256" key="4">
    <source>
        <dbReference type="ARBA" id="ARBA00022605"/>
    </source>
</evidence>
<dbReference type="PROSITE" id="PS51671">
    <property type="entry name" value="ACT"/>
    <property type="match status" value="1"/>
</dbReference>
<organism evidence="12 13">
    <name type="scientific">Discina gigas</name>
    <dbReference type="NCBI Taxonomy" id="1032678"/>
    <lineage>
        <taxon>Eukaryota</taxon>
        <taxon>Fungi</taxon>
        <taxon>Dikarya</taxon>
        <taxon>Ascomycota</taxon>
        <taxon>Pezizomycotina</taxon>
        <taxon>Pezizomycetes</taxon>
        <taxon>Pezizales</taxon>
        <taxon>Discinaceae</taxon>
        <taxon>Discina</taxon>
    </lineage>
</organism>
<evidence type="ECO:0000313" key="13">
    <source>
        <dbReference type="Proteomes" id="UP001447188"/>
    </source>
</evidence>
<gene>
    <name evidence="12" type="primary">SER33_2</name>
    <name evidence="12" type="ORF">Q9L58_008779</name>
</gene>
<dbReference type="SUPFAM" id="SSF52283">
    <property type="entry name" value="Formate/glycerate dehydrogenase catalytic domain-like"/>
    <property type="match status" value="1"/>
</dbReference>
<keyword evidence="13" id="KW-1185">Reference proteome</keyword>
<reference evidence="12 13" key="1">
    <citation type="submission" date="2024-02" db="EMBL/GenBank/DDBJ databases">
        <title>Discinaceae phylogenomics.</title>
        <authorList>
            <person name="Dirks A.C."/>
            <person name="James T.Y."/>
        </authorList>
    </citation>
    <scope>NUCLEOTIDE SEQUENCE [LARGE SCALE GENOMIC DNA]</scope>
    <source>
        <strain evidence="12 13">ACD0624</strain>
    </source>
</reference>
<dbReference type="PANTHER" id="PTHR42789:SF1">
    <property type="entry name" value="D-ISOMER SPECIFIC 2-HYDROXYACID DEHYDROGENASE FAMILY PROTEIN (AFU_ORTHOLOGUE AFUA_6G10090)"/>
    <property type="match status" value="1"/>
</dbReference>
<dbReference type="InterPro" id="IPR050857">
    <property type="entry name" value="D-2-hydroxyacid_DH"/>
</dbReference>
<dbReference type="PROSITE" id="PS00671">
    <property type="entry name" value="D_2_HYDROXYACID_DH_3"/>
    <property type="match status" value="1"/>
</dbReference>
<evidence type="ECO:0000313" key="12">
    <source>
        <dbReference type="EMBL" id="KAL0632341.1"/>
    </source>
</evidence>
<keyword evidence="7" id="KW-0718">Serine biosynthesis</keyword>
<feature type="compositionally biased region" description="Low complexity" evidence="10">
    <location>
        <begin position="13"/>
        <end position="28"/>
    </location>
</feature>
<keyword evidence="6" id="KW-0520">NAD</keyword>
<protein>
    <recommendedName>
        <fullName evidence="3">phosphoglycerate dehydrogenase</fullName>
        <ecNumber evidence="3">1.1.1.95</ecNumber>
    </recommendedName>
</protein>
<feature type="region of interest" description="Disordered" evidence="10">
    <location>
        <begin position="1"/>
        <end position="40"/>
    </location>
</feature>
<dbReference type="Gene3D" id="3.40.50.720">
    <property type="entry name" value="NAD(P)-binding Rossmann-like Domain"/>
    <property type="match status" value="2"/>
</dbReference>
<feature type="domain" description="ACT" evidence="11">
    <location>
        <begin position="406"/>
        <end position="476"/>
    </location>
</feature>
<dbReference type="InterPro" id="IPR045865">
    <property type="entry name" value="ACT-like_dom_sf"/>
</dbReference>
<comment type="pathway">
    <text evidence="1">Amino-acid biosynthesis; L-serine biosynthesis; L-serine from 3-phospho-D-glycerate: step 1/3.</text>
</comment>
<dbReference type="InterPro" id="IPR006139">
    <property type="entry name" value="D-isomer_2_OHA_DH_cat_dom"/>
</dbReference>
<evidence type="ECO:0000256" key="10">
    <source>
        <dbReference type="SAM" id="MobiDB-lite"/>
    </source>
</evidence>
<sequence>MTILPTSARDIRSSVSRSPPLSVSASPSTTFHSLRSGSGSPLAVRNSYFPQQSISEKQLKPFATEDIKILLLENINESARVILENQGYQVEFHRSALPEEELIEKIKGVHVIGIRSKTKLTANVLKHAKNLIAVGCFCIGTSQVDLPYAASVGATVFNSPFSNSRSVAELVIAEIILLARQLTDRSAEMHAGTWNKVSSRCWEVRGKTLGIIGYGHIGAQLSVLAEALGMDVLYYDLVPIMALGKAKQVPSLDALLVKADFLTLHVPELPETTNLIGAKQLALMKSGSYLINASRGSVVDCQALVAAMRSGHIAGAALDVFPFEPAANGATFNATLSPLIEDLKTLKNLILTPHIGGSTEEAQKAIGEEVAESLVRFINAGSTVGAVNMPEVALRGLRVEEEGIIRVIFVHRNRPGVLRQVNEILADHNVDKQMSDSRGEVAYLMADISNVKEAEIKSLYESLEMLSSKIMTRILY</sequence>
<keyword evidence="4" id="KW-0028">Amino-acid biosynthesis</keyword>